<dbReference type="GO" id="GO:0005230">
    <property type="term" value="F:extracellular ligand-gated monoatomic ion channel activity"/>
    <property type="evidence" value="ECO:0007669"/>
    <property type="project" value="InterPro"/>
</dbReference>
<proteinExistence type="predicted"/>
<keyword evidence="3" id="KW-1185">Reference proteome</keyword>
<gene>
    <name evidence="4" type="primary">LOC108864878</name>
</gene>
<evidence type="ECO:0000259" key="2">
    <source>
        <dbReference type="Pfam" id="PF02931"/>
    </source>
</evidence>
<dbReference type="Proteomes" id="UP000694867">
    <property type="component" value="Unplaced"/>
</dbReference>
<evidence type="ECO:0000313" key="4">
    <source>
        <dbReference type="RefSeq" id="XP_018496810.1"/>
    </source>
</evidence>
<name>A0AAJ7L839_9ACAR</name>
<dbReference type="PANTHER" id="PTHR18945">
    <property type="entry name" value="NEUROTRANSMITTER GATED ION CHANNEL"/>
    <property type="match status" value="1"/>
</dbReference>
<keyword evidence="1" id="KW-0812">Transmembrane</keyword>
<feature type="transmembrane region" description="Helical" evidence="1">
    <location>
        <begin position="159"/>
        <end position="181"/>
    </location>
</feature>
<organism evidence="3 4">
    <name type="scientific">Galendromus occidentalis</name>
    <name type="common">western predatory mite</name>
    <dbReference type="NCBI Taxonomy" id="34638"/>
    <lineage>
        <taxon>Eukaryota</taxon>
        <taxon>Metazoa</taxon>
        <taxon>Ecdysozoa</taxon>
        <taxon>Arthropoda</taxon>
        <taxon>Chelicerata</taxon>
        <taxon>Arachnida</taxon>
        <taxon>Acari</taxon>
        <taxon>Parasitiformes</taxon>
        <taxon>Mesostigmata</taxon>
        <taxon>Gamasina</taxon>
        <taxon>Phytoseioidea</taxon>
        <taxon>Phytoseiidae</taxon>
        <taxon>Typhlodrominae</taxon>
        <taxon>Galendromus</taxon>
    </lineage>
</organism>
<evidence type="ECO:0000256" key="1">
    <source>
        <dbReference type="SAM" id="Phobius"/>
    </source>
</evidence>
<protein>
    <submittedName>
        <fullName evidence="4">Acetylcholine receptor subunit beta-type acr-3-like</fullName>
    </submittedName>
</protein>
<feature type="domain" description="Neurotransmitter-gated ion-channel ligand-binding" evidence="2">
    <location>
        <begin position="5"/>
        <end position="102"/>
    </location>
</feature>
<dbReference type="Pfam" id="PF02931">
    <property type="entry name" value="Neur_chan_LBD"/>
    <property type="match status" value="1"/>
</dbReference>
<dbReference type="GeneID" id="108864878"/>
<dbReference type="AlphaFoldDB" id="A0AAJ7L839"/>
<dbReference type="GO" id="GO:0016020">
    <property type="term" value="C:membrane"/>
    <property type="evidence" value="ECO:0007669"/>
    <property type="project" value="InterPro"/>
</dbReference>
<dbReference type="GO" id="GO:0004888">
    <property type="term" value="F:transmembrane signaling receptor activity"/>
    <property type="evidence" value="ECO:0007669"/>
    <property type="project" value="InterPro"/>
</dbReference>
<sequence length="333" mass="37486">MDAELCLKWRLDLLQWDEAEFDGLSSLKIWPNSGICPEIYQHDFRGSARPRRVEFKNTLNLTSDGTIRACESTSIAFSCDSDMGSFPRDEHECSASFIPGMKSNLRLSADLKCNFTEFDSVFPEWRILSMSFNSLGKIKAHPVPLLLTVNIQRDFSLHFLNFIVPIAISVALTVAYCWVNLRLLSKVHLMILSLFINVLTSISYSESLSDSTKVPIALRLSADALVLSAVNVLISIVSSILDDSRAAVLLPMPRMLRKLLESSTTDESILSLRVMRLEEDIETHDGPPRVGIQSDVKEESPEDHIRHLWESALVLLQRCLSITFLGFYVSSNF</sequence>
<dbReference type="InterPro" id="IPR036734">
    <property type="entry name" value="Neur_chan_lig-bd_sf"/>
</dbReference>
<dbReference type="InterPro" id="IPR006202">
    <property type="entry name" value="Neur_chan_lig-bd"/>
</dbReference>
<accession>A0AAJ7L839</accession>
<dbReference type="Gene3D" id="2.70.170.10">
    <property type="entry name" value="Neurotransmitter-gated ion-channel ligand-binding domain"/>
    <property type="match status" value="1"/>
</dbReference>
<dbReference type="InterPro" id="IPR006201">
    <property type="entry name" value="Neur_channel"/>
</dbReference>
<dbReference type="SUPFAM" id="SSF63712">
    <property type="entry name" value="Nicotinic receptor ligand binding domain-like"/>
    <property type="match status" value="1"/>
</dbReference>
<keyword evidence="1" id="KW-1133">Transmembrane helix</keyword>
<evidence type="ECO:0000313" key="3">
    <source>
        <dbReference type="Proteomes" id="UP000694867"/>
    </source>
</evidence>
<keyword evidence="1" id="KW-0472">Membrane</keyword>
<dbReference type="KEGG" id="goe:108864878"/>
<reference evidence="4" key="1">
    <citation type="submission" date="2025-08" db="UniProtKB">
        <authorList>
            <consortium name="RefSeq"/>
        </authorList>
    </citation>
    <scope>IDENTIFICATION</scope>
</reference>
<dbReference type="RefSeq" id="XP_018496810.1">
    <property type="nucleotide sequence ID" value="XM_018641294.1"/>
</dbReference>